<dbReference type="CDD" id="cd00077">
    <property type="entry name" value="HDc"/>
    <property type="match status" value="1"/>
</dbReference>
<dbReference type="SUPFAM" id="SSF109604">
    <property type="entry name" value="HD-domain/PDEase-like"/>
    <property type="match status" value="1"/>
</dbReference>
<dbReference type="PANTHER" id="PTHR43155">
    <property type="entry name" value="CYCLIC DI-GMP PHOSPHODIESTERASE PA4108-RELATED"/>
    <property type="match status" value="1"/>
</dbReference>
<dbReference type="OrthoDB" id="9764808at2"/>
<dbReference type="InterPro" id="IPR021812">
    <property type="entry name" value="DUF3391"/>
</dbReference>
<evidence type="ECO:0000313" key="3">
    <source>
        <dbReference type="Proteomes" id="UP000073601"/>
    </source>
</evidence>
<gene>
    <name evidence="2" type="primary">rpfG_1</name>
    <name evidence="2" type="ORF">GMA8713_03020</name>
</gene>
<dbReference type="Proteomes" id="UP000073601">
    <property type="component" value="Unassembled WGS sequence"/>
</dbReference>
<dbReference type="Gene3D" id="1.10.3210.10">
    <property type="entry name" value="Hypothetical protein af1432"/>
    <property type="match status" value="1"/>
</dbReference>
<dbReference type="EMBL" id="FIZY01000028">
    <property type="protein sequence ID" value="CZF84254.1"/>
    <property type="molecule type" value="Genomic_DNA"/>
</dbReference>
<dbReference type="EC" id="3.1.4.52" evidence="2"/>
<dbReference type="Pfam" id="PF13487">
    <property type="entry name" value="HD_5"/>
    <property type="match status" value="1"/>
</dbReference>
<sequence length="384" mass="43803">MLQKVAIDNVEIGMYVEQIESQCARTKMKKPGFIRQEETINNLRYKGVLFVYVDADQVISDDEIQYHETKVGEHSSIKGSDELVAAKELVDKSKKQLSKLLNDVYENKPVDIEPIKQVSSDIVENIFERRDAVFWISGIREKSAYLLDHSMNVAFHLVNFGRYLELDRQTLEELAIGGLVHDIGKILIRDEVLNKPGKLTDEEFLHMKEHQTLSQPVLDSMMDLPKLSRDVSLMHHEKIDGNGYPNGLKGDELTLIGRMSCIIDIYDALTAERCYKPALSASEAFKIMLGLTPFHLDPDLLKQFIRCVGFYPIGSVVELSNGRVGLVCKENPDDLMTPTVKLFYSAKTESFREVEFIDLKKRPDLKIIRGLTEAKLKTDFSEFR</sequence>
<accession>A0A128FD40</accession>
<dbReference type="SMART" id="SM00471">
    <property type="entry name" value="HDc"/>
    <property type="match status" value="1"/>
</dbReference>
<dbReference type="InterPro" id="IPR003607">
    <property type="entry name" value="HD/PDEase_dom"/>
</dbReference>
<proteinExistence type="predicted"/>
<keyword evidence="3" id="KW-1185">Reference proteome</keyword>
<dbReference type="Pfam" id="PF11871">
    <property type="entry name" value="DUF3391"/>
    <property type="match status" value="1"/>
</dbReference>
<name>A0A128FD40_9GAMM</name>
<dbReference type="PANTHER" id="PTHR43155:SF2">
    <property type="entry name" value="CYCLIC DI-GMP PHOSPHODIESTERASE PA4108"/>
    <property type="match status" value="1"/>
</dbReference>
<dbReference type="InterPro" id="IPR037522">
    <property type="entry name" value="HD_GYP_dom"/>
</dbReference>
<reference evidence="3" key="1">
    <citation type="submission" date="2016-02" db="EMBL/GenBank/DDBJ databases">
        <authorList>
            <person name="Rodrigo-Torres Lidia"/>
            <person name="Arahal R.David."/>
        </authorList>
    </citation>
    <scope>NUCLEOTIDE SEQUENCE [LARGE SCALE GENOMIC DNA]</scope>
    <source>
        <strain evidence="3">CECT 8713</strain>
    </source>
</reference>
<dbReference type="GO" id="GO:0071111">
    <property type="term" value="F:cyclic-guanylate-specific phosphodiesterase activity"/>
    <property type="evidence" value="ECO:0007669"/>
    <property type="project" value="UniProtKB-EC"/>
</dbReference>
<organism evidence="2 3">
    <name type="scientific">Grimontia marina</name>
    <dbReference type="NCBI Taxonomy" id="646534"/>
    <lineage>
        <taxon>Bacteria</taxon>
        <taxon>Pseudomonadati</taxon>
        <taxon>Pseudomonadota</taxon>
        <taxon>Gammaproteobacteria</taxon>
        <taxon>Vibrionales</taxon>
        <taxon>Vibrionaceae</taxon>
        <taxon>Grimontia</taxon>
    </lineage>
</organism>
<protein>
    <submittedName>
        <fullName evidence="2">Cyclic di-GMP phosphodiesterase response regulator RpfG</fullName>
        <ecNumber evidence="2">3.1.4.52</ecNumber>
    </submittedName>
</protein>
<evidence type="ECO:0000259" key="1">
    <source>
        <dbReference type="PROSITE" id="PS51832"/>
    </source>
</evidence>
<evidence type="ECO:0000313" key="2">
    <source>
        <dbReference type="EMBL" id="CZF84254.1"/>
    </source>
</evidence>
<dbReference type="PROSITE" id="PS51832">
    <property type="entry name" value="HD_GYP"/>
    <property type="match status" value="1"/>
</dbReference>
<dbReference type="RefSeq" id="WP_062711489.1">
    <property type="nucleotide sequence ID" value="NZ_CAWRCI010000028.1"/>
</dbReference>
<feature type="domain" description="HD-GYP" evidence="1">
    <location>
        <begin position="124"/>
        <end position="320"/>
    </location>
</feature>
<keyword evidence="2" id="KW-0378">Hydrolase</keyword>
<dbReference type="AlphaFoldDB" id="A0A128FD40"/>